<dbReference type="RefSeq" id="WP_184575228.1">
    <property type="nucleotide sequence ID" value="NZ_JACHJT010000001.1"/>
</dbReference>
<dbReference type="Pfam" id="PF00583">
    <property type="entry name" value="Acetyltransf_1"/>
    <property type="match status" value="1"/>
</dbReference>
<dbReference type="PROSITE" id="PS51186">
    <property type="entry name" value="GNAT"/>
    <property type="match status" value="1"/>
</dbReference>
<evidence type="ECO:0000313" key="4">
    <source>
        <dbReference type="Proteomes" id="UP000523007"/>
    </source>
</evidence>
<comment type="caution">
    <text evidence="3">The sequence shown here is derived from an EMBL/GenBank/DDBJ whole genome shotgun (WGS) entry which is preliminary data.</text>
</comment>
<feature type="domain" description="N-acetyltransferase" evidence="2">
    <location>
        <begin position="32"/>
        <end position="195"/>
    </location>
</feature>
<feature type="region of interest" description="Disordered" evidence="1">
    <location>
        <begin position="1"/>
        <end position="25"/>
    </location>
</feature>
<keyword evidence="4" id="KW-1185">Reference proteome</keyword>
<sequence length="196" mass="20081">MSEDGAAERAAAGRAPAVQPADAGSAEGGAGVELVRLDSGAPGVAALRESVLRIPLLPGQHRFVKPAAHTLPRADDDPNRTPFAVVVRGAAVGFGILDRGGSLAELTSAPRSAVLLRAFYIAPEWQGHGVGRAACAALDPLILADAPGAAEVLLTVNEANPAAIRAYLASGFVDTGRRYLDGDAGPQLILSRPVRR</sequence>
<dbReference type="Gene3D" id="3.40.630.30">
    <property type="match status" value="1"/>
</dbReference>
<dbReference type="CDD" id="cd04301">
    <property type="entry name" value="NAT_SF"/>
    <property type="match status" value="1"/>
</dbReference>
<dbReference type="Proteomes" id="UP000523007">
    <property type="component" value="Unassembled WGS sequence"/>
</dbReference>
<feature type="compositionally biased region" description="Low complexity" evidence="1">
    <location>
        <begin position="8"/>
        <end position="23"/>
    </location>
</feature>
<dbReference type="AlphaFoldDB" id="A0A7W7RDX3"/>
<evidence type="ECO:0000256" key="1">
    <source>
        <dbReference type="SAM" id="MobiDB-lite"/>
    </source>
</evidence>
<dbReference type="InterPro" id="IPR016181">
    <property type="entry name" value="Acyl_CoA_acyltransferase"/>
</dbReference>
<keyword evidence="3" id="KW-0808">Transferase</keyword>
<name>A0A7W7RDX3_9ACTN</name>
<dbReference type="GO" id="GO:0016747">
    <property type="term" value="F:acyltransferase activity, transferring groups other than amino-acyl groups"/>
    <property type="evidence" value="ECO:0007669"/>
    <property type="project" value="InterPro"/>
</dbReference>
<proteinExistence type="predicted"/>
<organism evidence="3 4">
    <name type="scientific">Lipingzhangella halophila</name>
    <dbReference type="NCBI Taxonomy" id="1783352"/>
    <lineage>
        <taxon>Bacteria</taxon>
        <taxon>Bacillati</taxon>
        <taxon>Actinomycetota</taxon>
        <taxon>Actinomycetes</taxon>
        <taxon>Streptosporangiales</taxon>
        <taxon>Nocardiopsidaceae</taxon>
        <taxon>Lipingzhangella</taxon>
    </lineage>
</organism>
<protein>
    <submittedName>
        <fullName evidence="3">GNAT superfamily N-acetyltransferase</fullName>
    </submittedName>
</protein>
<gene>
    <name evidence="3" type="ORF">F4561_001021</name>
</gene>
<dbReference type="SUPFAM" id="SSF55729">
    <property type="entry name" value="Acyl-CoA N-acyltransferases (Nat)"/>
    <property type="match status" value="1"/>
</dbReference>
<evidence type="ECO:0000259" key="2">
    <source>
        <dbReference type="PROSITE" id="PS51186"/>
    </source>
</evidence>
<dbReference type="InterPro" id="IPR000182">
    <property type="entry name" value="GNAT_dom"/>
</dbReference>
<accession>A0A7W7RDX3</accession>
<evidence type="ECO:0000313" key="3">
    <source>
        <dbReference type="EMBL" id="MBB4930201.1"/>
    </source>
</evidence>
<dbReference type="EMBL" id="JACHJT010000001">
    <property type="protein sequence ID" value="MBB4930201.1"/>
    <property type="molecule type" value="Genomic_DNA"/>
</dbReference>
<reference evidence="3 4" key="1">
    <citation type="submission" date="2020-08" db="EMBL/GenBank/DDBJ databases">
        <title>Sequencing the genomes of 1000 actinobacteria strains.</title>
        <authorList>
            <person name="Klenk H.-P."/>
        </authorList>
    </citation>
    <scope>NUCLEOTIDE SEQUENCE [LARGE SCALE GENOMIC DNA]</scope>
    <source>
        <strain evidence="3 4">DSM 102030</strain>
    </source>
</reference>